<keyword evidence="1" id="KW-1277">Toxin-antitoxin system</keyword>
<accession>A0ABU3VM08</accession>
<evidence type="ECO:0000313" key="2">
    <source>
        <dbReference type="EMBL" id="MDU9007234.1"/>
    </source>
</evidence>
<protein>
    <submittedName>
        <fullName evidence="2">Type II toxin-antitoxin system RelE/ParE family toxin</fullName>
    </submittedName>
</protein>
<gene>
    <name evidence="2" type="ORF">QO231_25930</name>
</gene>
<name>A0ABU3VM08_9RHOB</name>
<dbReference type="Pfam" id="PF05016">
    <property type="entry name" value="ParE_toxin"/>
    <property type="match status" value="1"/>
</dbReference>
<dbReference type="InterPro" id="IPR007712">
    <property type="entry name" value="RelE/ParE_toxin"/>
</dbReference>
<keyword evidence="3" id="KW-1185">Reference proteome</keyword>
<organism evidence="2 3">
    <name type="scientific">Sedimentitalea todarodis</name>
    <dbReference type="NCBI Taxonomy" id="1631240"/>
    <lineage>
        <taxon>Bacteria</taxon>
        <taxon>Pseudomonadati</taxon>
        <taxon>Pseudomonadota</taxon>
        <taxon>Alphaproteobacteria</taxon>
        <taxon>Rhodobacterales</taxon>
        <taxon>Paracoccaceae</taxon>
        <taxon>Sedimentitalea</taxon>
    </lineage>
</organism>
<dbReference type="RefSeq" id="WP_316783149.1">
    <property type="nucleotide sequence ID" value="NZ_JASMWN010000069.1"/>
</dbReference>
<proteinExistence type="predicted"/>
<dbReference type="EMBL" id="JASMWN010000069">
    <property type="protein sequence ID" value="MDU9007234.1"/>
    <property type="molecule type" value="Genomic_DNA"/>
</dbReference>
<dbReference type="InterPro" id="IPR035093">
    <property type="entry name" value="RelE/ParE_toxin_dom_sf"/>
</dbReference>
<evidence type="ECO:0000256" key="1">
    <source>
        <dbReference type="ARBA" id="ARBA00022649"/>
    </source>
</evidence>
<evidence type="ECO:0000313" key="3">
    <source>
        <dbReference type="Proteomes" id="UP001255416"/>
    </source>
</evidence>
<sequence>MEVRYLETAEPGLRWFRAYYRQNPQLDLSKAINALIRAEAMLAEFPMSGPAYEDFSAVREYKVRGTAFSLLYTMAQDTVWIIDLRDQRGQRSAEALRLHARELRARYRTGDNAP</sequence>
<reference evidence="3" key="1">
    <citation type="submission" date="2023-05" db="EMBL/GenBank/DDBJ databases">
        <title>Sedimentitalea sp. nov. JM2-8.</title>
        <authorList>
            <person name="Huang J."/>
        </authorList>
    </citation>
    <scope>NUCLEOTIDE SEQUENCE [LARGE SCALE GENOMIC DNA]</scope>
    <source>
        <strain evidence="3">KHS03</strain>
    </source>
</reference>
<dbReference type="Proteomes" id="UP001255416">
    <property type="component" value="Unassembled WGS sequence"/>
</dbReference>
<dbReference type="Gene3D" id="3.30.2310.20">
    <property type="entry name" value="RelE-like"/>
    <property type="match status" value="1"/>
</dbReference>
<comment type="caution">
    <text evidence="2">The sequence shown here is derived from an EMBL/GenBank/DDBJ whole genome shotgun (WGS) entry which is preliminary data.</text>
</comment>